<evidence type="ECO:0000313" key="9">
    <source>
        <dbReference type="Proteomes" id="UP000285655"/>
    </source>
</evidence>
<evidence type="ECO:0000259" key="7">
    <source>
        <dbReference type="Pfam" id="PF00892"/>
    </source>
</evidence>
<feature type="transmembrane region" description="Helical" evidence="6">
    <location>
        <begin position="273"/>
        <end position="289"/>
    </location>
</feature>
<reference evidence="8 9" key="1">
    <citation type="journal article" date="2017" name="ISME J.">
        <title>Energy and carbon metabolisms in a deep terrestrial subsurface fluid microbial community.</title>
        <authorList>
            <person name="Momper L."/>
            <person name="Jungbluth S.P."/>
            <person name="Lee M.D."/>
            <person name="Amend J.P."/>
        </authorList>
    </citation>
    <scope>NUCLEOTIDE SEQUENCE [LARGE SCALE GENOMIC DNA]</scope>
    <source>
        <strain evidence="8">SURF_29</strain>
    </source>
</reference>
<feature type="domain" description="EamA" evidence="7">
    <location>
        <begin position="154"/>
        <end position="286"/>
    </location>
</feature>
<dbReference type="Proteomes" id="UP000285655">
    <property type="component" value="Unassembled WGS sequence"/>
</dbReference>
<comment type="caution">
    <text evidence="8">The sequence shown here is derived from an EMBL/GenBank/DDBJ whole genome shotgun (WGS) entry which is preliminary data.</text>
</comment>
<comment type="subcellular location">
    <subcellularLocation>
        <location evidence="1">Cell membrane</location>
        <topology evidence="1">Multi-pass membrane protein</topology>
    </subcellularLocation>
</comment>
<feature type="transmembrane region" description="Helical" evidence="6">
    <location>
        <begin position="93"/>
        <end position="115"/>
    </location>
</feature>
<dbReference type="GO" id="GO:0005886">
    <property type="term" value="C:plasma membrane"/>
    <property type="evidence" value="ECO:0007669"/>
    <property type="project" value="UniProtKB-SubCell"/>
</dbReference>
<accession>A0A419DF10</accession>
<feature type="transmembrane region" description="Helical" evidence="6">
    <location>
        <begin position="215"/>
        <end position="237"/>
    </location>
</feature>
<keyword evidence="3 6" id="KW-0812">Transmembrane</keyword>
<feature type="transmembrane region" description="Helical" evidence="6">
    <location>
        <begin position="121"/>
        <end position="137"/>
    </location>
</feature>
<organism evidence="8 9">
    <name type="scientific">candidate division WS5 bacterium</name>
    <dbReference type="NCBI Taxonomy" id="2093353"/>
    <lineage>
        <taxon>Bacteria</taxon>
        <taxon>candidate division WS5</taxon>
    </lineage>
</organism>
<dbReference type="PANTHER" id="PTHR32322">
    <property type="entry name" value="INNER MEMBRANE TRANSPORTER"/>
    <property type="match status" value="1"/>
</dbReference>
<evidence type="ECO:0000256" key="3">
    <source>
        <dbReference type="ARBA" id="ARBA00022692"/>
    </source>
</evidence>
<name>A0A419DF10_9BACT</name>
<dbReference type="Pfam" id="PF00892">
    <property type="entry name" value="EamA"/>
    <property type="match status" value="2"/>
</dbReference>
<dbReference type="EMBL" id="QZJW01000012">
    <property type="protein sequence ID" value="RJO61736.1"/>
    <property type="molecule type" value="Genomic_DNA"/>
</dbReference>
<feature type="transmembrane region" description="Helical" evidence="6">
    <location>
        <begin position="243"/>
        <end position="264"/>
    </location>
</feature>
<feature type="transmembrane region" description="Helical" evidence="6">
    <location>
        <begin position="6"/>
        <end position="25"/>
    </location>
</feature>
<feature type="transmembrane region" description="Helical" evidence="6">
    <location>
        <begin position="183"/>
        <end position="203"/>
    </location>
</feature>
<evidence type="ECO:0000256" key="5">
    <source>
        <dbReference type="ARBA" id="ARBA00023136"/>
    </source>
</evidence>
<feature type="domain" description="EamA" evidence="7">
    <location>
        <begin position="7"/>
        <end position="138"/>
    </location>
</feature>
<proteinExistence type="predicted"/>
<dbReference type="InterPro" id="IPR037185">
    <property type="entry name" value="EmrE-like"/>
</dbReference>
<dbReference type="Gene3D" id="1.10.3730.20">
    <property type="match status" value="2"/>
</dbReference>
<feature type="transmembrane region" description="Helical" evidence="6">
    <location>
        <begin position="158"/>
        <end position="177"/>
    </location>
</feature>
<keyword evidence="2" id="KW-1003">Cell membrane</keyword>
<feature type="transmembrane region" description="Helical" evidence="6">
    <location>
        <begin position="64"/>
        <end position="81"/>
    </location>
</feature>
<protein>
    <submittedName>
        <fullName evidence="8">DMT family transporter</fullName>
    </submittedName>
</protein>
<dbReference type="InterPro" id="IPR050638">
    <property type="entry name" value="AA-Vitamin_Transporters"/>
</dbReference>
<evidence type="ECO:0000256" key="6">
    <source>
        <dbReference type="SAM" id="Phobius"/>
    </source>
</evidence>
<dbReference type="AlphaFoldDB" id="A0A419DF10"/>
<keyword evidence="4 6" id="KW-1133">Transmembrane helix</keyword>
<evidence type="ECO:0000256" key="2">
    <source>
        <dbReference type="ARBA" id="ARBA00022475"/>
    </source>
</evidence>
<feature type="transmembrane region" description="Helical" evidence="6">
    <location>
        <begin position="37"/>
        <end position="58"/>
    </location>
</feature>
<evidence type="ECO:0000256" key="1">
    <source>
        <dbReference type="ARBA" id="ARBA00004651"/>
    </source>
</evidence>
<evidence type="ECO:0000313" key="8">
    <source>
        <dbReference type="EMBL" id="RJO61736.1"/>
    </source>
</evidence>
<dbReference type="SUPFAM" id="SSF103481">
    <property type="entry name" value="Multidrug resistance efflux transporter EmrE"/>
    <property type="match status" value="2"/>
</dbReference>
<keyword evidence="5 6" id="KW-0472">Membrane</keyword>
<sequence>MDTTTLSITLGIITMISLGIGNSMTKPITSKMGVDHYMLFRNFIMSVFLILVLFSGIFESKIDLVQILFGLSLSVMGYFGLTYLFKALKTTKVGLASPVSSVNVVFTILLTYLFLQVKLSPMQIVAILAIVLGIFLIRFDKNAIKNHFTKKDIKGLNYALISGVLMGVFMFLSQIPARVIGPILTPLTLEGGMFIFGSILFIAKGRKVNVPDVKLSLKTLLAIAFIAIAVISLYYGLKNGNPAIMFALYSANPIIAVLYGAVLFKERLNIQQYISISIVVIGIVLLRVFS</sequence>
<evidence type="ECO:0000256" key="4">
    <source>
        <dbReference type="ARBA" id="ARBA00022989"/>
    </source>
</evidence>
<gene>
    <name evidence="8" type="ORF">C4544_01945</name>
</gene>
<dbReference type="InterPro" id="IPR000620">
    <property type="entry name" value="EamA_dom"/>
</dbReference>
<dbReference type="PANTHER" id="PTHR32322:SF18">
    <property type="entry name" value="S-ADENOSYLMETHIONINE_S-ADENOSYLHOMOCYSTEINE TRANSPORTER"/>
    <property type="match status" value="1"/>
</dbReference>